<dbReference type="RefSeq" id="WP_338708808.1">
    <property type="nucleotide sequence ID" value="NZ_CP145892.1"/>
</dbReference>
<evidence type="ECO:0000313" key="2">
    <source>
        <dbReference type="Proteomes" id="UP001364764"/>
    </source>
</evidence>
<dbReference type="GeneID" id="93476770"/>
<reference evidence="1 2" key="1">
    <citation type="submission" date="2024-02" db="EMBL/GenBank/DDBJ databases">
        <title>Complete sequences of two Paenibacillus sp. strains and one Lysinibacillus strain isolated from the environment on STAA medium highlight biotechnological potential.</title>
        <authorList>
            <person name="Attere S.A."/>
            <person name="Piche L.C."/>
            <person name="Intertaglia L."/>
            <person name="Lami R."/>
            <person name="Charette S.J."/>
            <person name="Vincent A.T."/>
        </authorList>
    </citation>
    <scope>NUCLEOTIDE SEQUENCE [LARGE SCALE GENOMIC DNA]</scope>
    <source>
        <strain evidence="1 2">Y5S-7</strain>
    </source>
</reference>
<proteinExistence type="predicted"/>
<dbReference type="AlphaFoldDB" id="A0ABD8B0N5"/>
<evidence type="ECO:0000313" key="1">
    <source>
        <dbReference type="EMBL" id="WWP23392.1"/>
    </source>
</evidence>
<name>A0ABD8B0N5_PAEAM</name>
<gene>
    <name evidence="1" type="ORF">V6668_14855</name>
</gene>
<dbReference type="Pfam" id="PF14172">
    <property type="entry name" value="DUF4309"/>
    <property type="match status" value="1"/>
</dbReference>
<accession>A0ABD8B0N5</accession>
<sequence length="380" mass="43505">MIHPKHQSKWASLALLTLIGYVLSALLLLPPNAAAKGEQISAKQLESMSRLSFTLRDAKQTAYTVYIFAYDEQKRTLTEENGWTNNKKGDKSYSGTYRAALLKKGAAYGTVQAAKLDLSTIILPQTWNFVVKSKEASTPDMLMITDWGTSNMNEVKTYIVRSGELRRVTYVENNGKKMGDSFYAIRDGGIRTLSGARVQFKNYNNIHFVYEFDTFKLNVNKLEMRLEDTRNLLSRDWPNSGVGDRAYLKSLKEAALKGVLPGRTDIKIGMTLQAMQKKLGKPNSRSNGEWGAYYYYSKFGIGFDSYMHELSKKSRIAVIQLYNEKQYLSPWNVKRWMGKPTSEYYNEVVGGYEMEYELGKHTIVFNYLEEEDLIDFTNIY</sequence>
<protein>
    <submittedName>
        <fullName evidence="1">DUF4309 domain-containing protein</fullName>
    </submittedName>
</protein>
<dbReference type="Proteomes" id="UP001364764">
    <property type="component" value="Chromosome"/>
</dbReference>
<dbReference type="InterPro" id="IPR025453">
    <property type="entry name" value="DUF4309"/>
</dbReference>
<organism evidence="1 2">
    <name type="scientific">Paenibacillus amylolyticus</name>
    <dbReference type="NCBI Taxonomy" id="1451"/>
    <lineage>
        <taxon>Bacteria</taxon>
        <taxon>Bacillati</taxon>
        <taxon>Bacillota</taxon>
        <taxon>Bacilli</taxon>
        <taxon>Bacillales</taxon>
        <taxon>Paenibacillaceae</taxon>
        <taxon>Paenibacillus</taxon>
    </lineage>
</organism>
<dbReference type="EMBL" id="CP145892">
    <property type="protein sequence ID" value="WWP23392.1"/>
    <property type="molecule type" value="Genomic_DNA"/>
</dbReference>